<proteinExistence type="inferred from homology"/>
<evidence type="ECO:0000313" key="4">
    <source>
        <dbReference type="EMBL" id="SKB37971.1"/>
    </source>
</evidence>
<evidence type="ECO:0000313" key="3">
    <source>
        <dbReference type="EMBL" id="KQK31325.1"/>
    </source>
</evidence>
<dbReference type="CDD" id="cd08899">
    <property type="entry name" value="SRPBCC_CalC_Aha1-like_6"/>
    <property type="match status" value="1"/>
</dbReference>
<sequence length="185" mass="20646">MSDFGVVLESGTVRFERLLPGPVERVWSYLTDSEKRGQWLASGPFELRVGGRTEMLFKHSQITDEAPPDAYRDMHQNGWRSTGTITRYEPQRLIAFTWGGGDEAESEVAFELAPKDGKVLLVVTHRKLGSKAEMTSVSGGWHVHLGLLEDLLTGSPRRGFWSRLQGLEAEYAARYADLPEPGARA</sequence>
<dbReference type="OrthoDB" id="9800600at2"/>
<organism evidence="3 5">
    <name type="scientific">Bosea thiooxidans</name>
    <dbReference type="NCBI Taxonomy" id="53254"/>
    <lineage>
        <taxon>Bacteria</taxon>
        <taxon>Pseudomonadati</taxon>
        <taxon>Pseudomonadota</taxon>
        <taxon>Alphaproteobacteria</taxon>
        <taxon>Hyphomicrobiales</taxon>
        <taxon>Boseaceae</taxon>
        <taxon>Bosea</taxon>
    </lineage>
</organism>
<comment type="similarity">
    <text evidence="1">Belongs to the AHA1 family.</text>
</comment>
<evidence type="ECO:0000256" key="1">
    <source>
        <dbReference type="ARBA" id="ARBA00006817"/>
    </source>
</evidence>
<dbReference type="AlphaFoldDB" id="A0A0Q3I902"/>
<dbReference type="SUPFAM" id="SSF55961">
    <property type="entry name" value="Bet v1-like"/>
    <property type="match status" value="1"/>
</dbReference>
<evidence type="ECO:0000259" key="2">
    <source>
        <dbReference type="Pfam" id="PF08327"/>
    </source>
</evidence>
<dbReference type="STRING" id="53254.SAMN05660750_00452"/>
<dbReference type="Pfam" id="PF08327">
    <property type="entry name" value="AHSA1"/>
    <property type="match status" value="1"/>
</dbReference>
<reference evidence="3 5" key="1">
    <citation type="submission" date="2015-10" db="EMBL/GenBank/DDBJ databases">
        <title>Draft genome of Bosea thiooxidans.</title>
        <authorList>
            <person name="Wang X."/>
        </authorList>
    </citation>
    <scope>NUCLEOTIDE SEQUENCE [LARGE SCALE GENOMIC DNA]</scope>
    <source>
        <strain evidence="3 5">CGMCC 9174</strain>
    </source>
</reference>
<evidence type="ECO:0000313" key="6">
    <source>
        <dbReference type="Proteomes" id="UP000190130"/>
    </source>
</evidence>
<dbReference type="EMBL" id="LMAR01000024">
    <property type="protein sequence ID" value="KQK31325.1"/>
    <property type="molecule type" value="Genomic_DNA"/>
</dbReference>
<dbReference type="Proteomes" id="UP000051562">
    <property type="component" value="Unassembled WGS sequence"/>
</dbReference>
<keyword evidence="5" id="KW-1185">Reference proteome</keyword>
<gene>
    <name evidence="3" type="ORF">ARD30_09640</name>
    <name evidence="4" type="ORF">SAMN05660750_00452</name>
</gene>
<reference evidence="4 6" key="2">
    <citation type="submission" date="2017-02" db="EMBL/GenBank/DDBJ databases">
        <authorList>
            <person name="Peterson S.W."/>
        </authorList>
    </citation>
    <scope>NUCLEOTIDE SEQUENCE [LARGE SCALE GENOMIC DNA]</scope>
    <source>
        <strain evidence="4 6">DSM 9653</strain>
    </source>
</reference>
<dbReference type="RefSeq" id="WP_055727379.1">
    <property type="nucleotide sequence ID" value="NZ_FUYX01000001.1"/>
</dbReference>
<feature type="domain" description="Activator of Hsp90 ATPase homologue 1/2-like C-terminal" evidence="2">
    <location>
        <begin position="22"/>
        <end position="152"/>
    </location>
</feature>
<dbReference type="Proteomes" id="UP000190130">
    <property type="component" value="Unassembled WGS sequence"/>
</dbReference>
<accession>A0A0Q3I902</accession>
<dbReference type="InterPro" id="IPR023393">
    <property type="entry name" value="START-like_dom_sf"/>
</dbReference>
<dbReference type="EMBL" id="FUYX01000001">
    <property type="protein sequence ID" value="SKB37971.1"/>
    <property type="molecule type" value="Genomic_DNA"/>
</dbReference>
<dbReference type="Gene3D" id="3.30.530.20">
    <property type="match status" value="1"/>
</dbReference>
<dbReference type="InterPro" id="IPR013538">
    <property type="entry name" value="ASHA1/2-like_C"/>
</dbReference>
<evidence type="ECO:0000313" key="5">
    <source>
        <dbReference type="Proteomes" id="UP000051562"/>
    </source>
</evidence>
<name>A0A0Q3I902_9HYPH</name>
<protein>
    <submittedName>
        <fullName evidence="3">ATPase</fullName>
    </submittedName>
</protein>